<dbReference type="EMBL" id="VZUL01000002">
    <property type="protein sequence ID" value="KAB1086505.1"/>
    <property type="molecule type" value="Genomic_DNA"/>
</dbReference>
<gene>
    <name evidence="1" type="ORF">F4V91_08735</name>
</gene>
<protein>
    <submittedName>
        <fullName evidence="1">Uncharacterized protein</fullName>
    </submittedName>
</protein>
<proteinExistence type="predicted"/>
<evidence type="ECO:0000313" key="1">
    <source>
        <dbReference type="EMBL" id="KAB1086505.1"/>
    </source>
</evidence>
<organism evidence="1 2">
    <name type="scientific">Neorhizobium galegae</name>
    <name type="common">Rhizobium galegae</name>
    <dbReference type="NCBI Taxonomy" id="399"/>
    <lineage>
        <taxon>Bacteria</taxon>
        <taxon>Pseudomonadati</taxon>
        <taxon>Pseudomonadota</taxon>
        <taxon>Alphaproteobacteria</taxon>
        <taxon>Hyphomicrobiales</taxon>
        <taxon>Rhizobiaceae</taxon>
        <taxon>Rhizobium/Agrobacterium group</taxon>
        <taxon>Neorhizobium</taxon>
    </lineage>
</organism>
<dbReference type="RefSeq" id="WP_151041939.1">
    <property type="nucleotide sequence ID" value="NZ_VZUL01000002.1"/>
</dbReference>
<name>A0A6A1TR22_NEOGA</name>
<dbReference type="Proteomes" id="UP000386575">
    <property type="component" value="Unassembled WGS sequence"/>
</dbReference>
<evidence type="ECO:0000313" key="2">
    <source>
        <dbReference type="Proteomes" id="UP000386575"/>
    </source>
</evidence>
<comment type="caution">
    <text evidence="1">The sequence shown here is derived from an EMBL/GenBank/DDBJ whole genome shotgun (WGS) entry which is preliminary data.</text>
</comment>
<reference evidence="1 2" key="1">
    <citation type="submission" date="2019-09" db="EMBL/GenBank/DDBJ databases">
        <title>Genome sequencing of Ng87 strain.</title>
        <authorList>
            <person name="Karasev E.S."/>
            <person name="Andronov E."/>
        </authorList>
    </citation>
    <scope>NUCLEOTIDE SEQUENCE [LARGE SCALE GENOMIC DNA]</scope>
    <source>
        <strain evidence="1 2">Ng87</strain>
    </source>
</reference>
<accession>A0A6A1TR22</accession>
<sequence length="158" mass="18017">MKSPTLSDYRGQKVKVICEDCDILKSLDGEALFNQYGDADMPGLLGDLCKALGCTRSKEGFYNRCSLVYYFTHDEWMAKSGMVSREAYEIALGKRLADLQEWEMLHGRCRCGRRGPLNKSSLAQRYGPDARLKELERKLLCKECKKYDSVIDISSLPR</sequence>
<dbReference type="AlphaFoldDB" id="A0A6A1TR22"/>